<dbReference type="PANTHER" id="PTHR12862:SF0">
    <property type="entry name" value="N-ACETYL-D-GLUCOSAMINE KINASE"/>
    <property type="match status" value="1"/>
</dbReference>
<comment type="caution">
    <text evidence="1">The sequence shown here is derived from an EMBL/GenBank/DDBJ whole genome shotgun (WGS) entry which is preliminary data.</text>
</comment>
<sequence length="374" mass="40536">MVICDESGRVVGRSHGRGTNHWALGMDECIRRLKDIVHAAKRQAGLPLDKPLHALGLTLSGCEQESSNAELAARLRESDPHCANHLYVASDTAGSLATAAPGGGLVLIAEANSLALFYRSLHPGGCDCRQFLRMCLVGMKRTGSNALLQNPDGQKFGCGGWGYLLGDEGGGESMHSTQIDPSITYWIAFRAVKTVFDHIDGLDTAPHDLTAVWATAKEHFGMDDRPDLLPHCYKHFDKSTFAGLTIKLAELARNGDALSQDLFEAAGMKLGAHVAALAPRIHPELRPLRVVCVGSVWRSWELLKPGMLQTLIERKIDIDLDFVRLRVSSAVGAAWLGAKHAGRVLPRDDAAHCEVLYEHRPSSTPAVNGHAEHC</sequence>
<dbReference type="InterPro" id="IPR043129">
    <property type="entry name" value="ATPase_NBD"/>
</dbReference>
<proteinExistence type="predicted"/>
<keyword evidence="1" id="KW-0418">Kinase</keyword>
<dbReference type="OrthoDB" id="311172at2759"/>
<dbReference type="Proteomes" id="UP000299102">
    <property type="component" value="Unassembled WGS sequence"/>
</dbReference>
<name>A0A4C1ZQJ2_EUMVA</name>
<gene>
    <name evidence="1" type="primary">NAGK</name>
    <name evidence="1" type="ORF">EVAR_64172_1</name>
</gene>
<accession>A0A4C1ZQJ2</accession>
<evidence type="ECO:0000313" key="2">
    <source>
        <dbReference type="Proteomes" id="UP000299102"/>
    </source>
</evidence>
<keyword evidence="1" id="KW-0808">Transferase</keyword>
<evidence type="ECO:0000313" key="1">
    <source>
        <dbReference type="EMBL" id="GBP90190.1"/>
    </source>
</evidence>
<dbReference type="CDD" id="cd24078">
    <property type="entry name" value="ASKHA_NBD_NAGK_meta"/>
    <property type="match status" value="1"/>
</dbReference>
<protein>
    <submittedName>
        <fullName evidence="1">N-acetyl-D-glucosamine kinase</fullName>
    </submittedName>
</protein>
<dbReference type="Gene3D" id="3.30.420.40">
    <property type="match status" value="2"/>
</dbReference>
<reference evidence="1 2" key="1">
    <citation type="journal article" date="2019" name="Commun. Biol.">
        <title>The bagworm genome reveals a unique fibroin gene that provides high tensile strength.</title>
        <authorList>
            <person name="Kono N."/>
            <person name="Nakamura H."/>
            <person name="Ohtoshi R."/>
            <person name="Tomita M."/>
            <person name="Numata K."/>
            <person name="Arakawa K."/>
        </authorList>
    </citation>
    <scope>NUCLEOTIDE SEQUENCE [LARGE SCALE GENOMIC DNA]</scope>
</reference>
<dbReference type="InterPro" id="IPR039758">
    <property type="entry name" value="NAGK-like"/>
</dbReference>
<dbReference type="STRING" id="151549.A0A4C1ZQJ2"/>
<dbReference type="SUPFAM" id="SSF53067">
    <property type="entry name" value="Actin-like ATPase domain"/>
    <property type="match status" value="2"/>
</dbReference>
<dbReference type="AlphaFoldDB" id="A0A4C1ZQJ2"/>
<organism evidence="1 2">
    <name type="scientific">Eumeta variegata</name>
    <name type="common">Bagworm moth</name>
    <name type="synonym">Eumeta japonica</name>
    <dbReference type="NCBI Taxonomy" id="151549"/>
    <lineage>
        <taxon>Eukaryota</taxon>
        <taxon>Metazoa</taxon>
        <taxon>Ecdysozoa</taxon>
        <taxon>Arthropoda</taxon>
        <taxon>Hexapoda</taxon>
        <taxon>Insecta</taxon>
        <taxon>Pterygota</taxon>
        <taxon>Neoptera</taxon>
        <taxon>Endopterygota</taxon>
        <taxon>Lepidoptera</taxon>
        <taxon>Glossata</taxon>
        <taxon>Ditrysia</taxon>
        <taxon>Tineoidea</taxon>
        <taxon>Psychidae</taxon>
        <taxon>Oiketicinae</taxon>
        <taxon>Eumeta</taxon>
    </lineage>
</organism>
<keyword evidence="2" id="KW-1185">Reference proteome</keyword>
<dbReference type="EMBL" id="BGZK01002065">
    <property type="protein sequence ID" value="GBP90190.1"/>
    <property type="molecule type" value="Genomic_DNA"/>
</dbReference>
<dbReference type="GO" id="GO:0045127">
    <property type="term" value="F:N-acetylglucosamine kinase activity"/>
    <property type="evidence" value="ECO:0007669"/>
    <property type="project" value="InterPro"/>
</dbReference>
<dbReference type="PANTHER" id="PTHR12862">
    <property type="entry name" value="BADF TYPE ATPASE DOMAIN-CONTAINING PROTEIN"/>
    <property type="match status" value="1"/>
</dbReference>